<accession>A0ABR2CDZ5</accession>
<keyword evidence="2" id="KW-0479">Metal-binding</keyword>
<dbReference type="EMBL" id="JBBPBM010000055">
    <property type="protein sequence ID" value="KAK8517714.1"/>
    <property type="molecule type" value="Genomic_DNA"/>
</dbReference>
<dbReference type="InterPro" id="IPR006121">
    <property type="entry name" value="HMA_dom"/>
</dbReference>
<keyword evidence="8" id="KW-1185">Reference proteome</keyword>
<dbReference type="Gene3D" id="3.30.70.100">
    <property type="match status" value="1"/>
</dbReference>
<organism evidence="7 8">
    <name type="scientific">Hibiscus sabdariffa</name>
    <name type="common">roselle</name>
    <dbReference type="NCBI Taxonomy" id="183260"/>
    <lineage>
        <taxon>Eukaryota</taxon>
        <taxon>Viridiplantae</taxon>
        <taxon>Streptophyta</taxon>
        <taxon>Embryophyta</taxon>
        <taxon>Tracheophyta</taxon>
        <taxon>Spermatophyta</taxon>
        <taxon>Magnoliopsida</taxon>
        <taxon>eudicotyledons</taxon>
        <taxon>Gunneridae</taxon>
        <taxon>Pentapetalae</taxon>
        <taxon>rosids</taxon>
        <taxon>malvids</taxon>
        <taxon>Malvales</taxon>
        <taxon>Malvaceae</taxon>
        <taxon>Malvoideae</taxon>
        <taxon>Hibiscus</taxon>
    </lineage>
</organism>
<comment type="similarity">
    <text evidence="5">Belongs to the HIPP family.</text>
</comment>
<evidence type="ECO:0000313" key="7">
    <source>
        <dbReference type="EMBL" id="KAK8517714.1"/>
    </source>
</evidence>
<dbReference type="CDD" id="cd00371">
    <property type="entry name" value="HMA"/>
    <property type="match status" value="1"/>
</dbReference>
<evidence type="ECO:0000256" key="1">
    <source>
        <dbReference type="ARBA" id="ARBA00022481"/>
    </source>
</evidence>
<sequence length="320" mass="35413">MKLDAQRGEDSGLVRGSCNTTHGLCCGSGSQSGLYKLTTEVLKSEKKMSNSNYYSLTTGLELGDIETHVLKVNINCQGCKQRVKKLLRKIEGVFSVLIDEEHQVVKVTGKVDPTKLIKKLIKFGKHAEFWSPNEHLEFIGDNKTDQMQYLRANGIDIPQTEHGSTTFGYDVEADSSKYVGYNIGRYSMTGKAGRSFVDEAKLLRMQEEGNTFAKTGSGISTFDPAAFGGDNGAGFVGLHPHESGAAGFVSLRPHKFGMFHEVPSSLTSYDYDHPNLPSIIETSLQGYRHSNPAAHMNPCLRDKNNNNYMNTVFSYDNKYL</sequence>
<dbReference type="Pfam" id="PF00403">
    <property type="entry name" value="HMA"/>
    <property type="match status" value="1"/>
</dbReference>
<dbReference type="PANTHER" id="PTHR45868:SF72">
    <property type="entry name" value="METAL TRANSPORT_DETOXIFICATION SUPERFAMILY PROTEIN, PUTATIVE-RELATED"/>
    <property type="match status" value="1"/>
</dbReference>
<dbReference type="SUPFAM" id="SSF55008">
    <property type="entry name" value="HMA, heavy metal-associated domain"/>
    <property type="match status" value="1"/>
</dbReference>
<name>A0ABR2CDZ5_9ROSI</name>
<dbReference type="PANTHER" id="PTHR45868">
    <property type="entry name" value="HEAVY METAL-ASSOCIATED ISOPRENYLATED PLANT PROTEIN 33-RELATED"/>
    <property type="match status" value="1"/>
</dbReference>
<keyword evidence="3" id="KW-0449">Lipoprotein</keyword>
<dbReference type="InterPro" id="IPR036163">
    <property type="entry name" value="HMA_dom_sf"/>
</dbReference>
<evidence type="ECO:0000256" key="5">
    <source>
        <dbReference type="ARBA" id="ARBA00024045"/>
    </source>
</evidence>
<keyword evidence="4" id="KW-0636">Prenylation</keyword>
<evidence type="ECO:0000259" key="6">
    <source>
        <dbReference type="PROSITE" id="PS50846"/>
    </source>
</evidence>
<proteinExistence type="inferred from homology"/>
<comment type="caution">
    <text evidence="7">The sequence shown here is derived from an EMBL/GenBank/DDBJ whole genome shotgun (WGS) entry which is preliminary data.</text>
</comment>
<feature type="domain" description="HMA" evidence="6">
    <location>
        <begin position="65"/>
        <end position="128"/>
    </location>
</feature>
<keyword evidence="1" id="KW-0488">Methylation</keyword>
<dbReference type="Proteomes" id="UP001472677">
    <property type="component" value="Unassembled WGS sequence"/>
</dbReference>
<evidence type="ECO:0000256" key="4">
    <source>
        <dbReference type="ARBA" id="ARBA00023289"/>
    </source>
</evidence>
<evidence type="ECO:0000313" key="8">
    <source>
        <dbReference type="Proteomes" id="UP001472677"/>
    </source>
</evidence>
<dbReference type="PROSITE" id="PS50846">
    <property type="entry name" value="HMA_2"/>
    <property type="match status" value="1"/>
</dbReference>
<evidence type="ECO:0000256" key="3">
    <source>
        <dbReference type="ARBA" id="ARBA00023288"/>
    </source>
</evidence>
<reference evidence="7 8" key="1">
    <citation type="journal article" date="2024" name="G3 (Bethesda)">
        <title>Genome assembly of Hibiscus sabdariffa L. provides insights into metabolisms of medicinal natural products.</title>
        <authorList>
            <person name="Kim T."/>
        </authorList>
    </citation>
    <scope>NUCLEOTIDE SEQUENCE [LARGE SCALE GENOMIC DNA]</scope>
    <source>
        <strain evidence="7">TK-2024</strain>
        <tissue evidence="7">Old leaves</tissue>
    </source>
</reference>
<gene>
    <name evidence="7" type="ORF">V6N12_016555</name>
</gene>
<evidence type="ECO:0000256" key="2">
    <source>
        <dbReference type="ARBA" id="ARBA00022723"/>
    </source>
</evidence>
<protein>
    <recommendedName>
        <fullName evidence="6">HMA domain-containing protein</fullName>
    </recommendedName>
</protein>